<organism evidence="1">
    <name type="scientific">Tanacetum cinerariifolium</name>
    <name type="common">Dalmatian daisy</name>
    <name type="synonym">Chrysanthemum cinerariifolium</name>
    <dbReference type="NCBI Taxonomy" id="118510"/>
    <lineage>
        <taxon>Eukaryota</taxon>
        <taxon>Viridiplantae</taxon>
        <taxon>Streptophyta</taxon>
        <taxon>Embryophyta</taxon>
        <taxon>Tracheophyta</taxon>
        <taxon>Spermatophyta</taxon>
        <taxon>Magnoliopsida</taxon>
        <taxon>eudicotyledons</taxon>
        <taxon>Gunneridae</taxon>
        <taxon>Pentapetalae</taxon>
        <taxon>asterids</taxon>
        <taxon>campanulids</taxon>
        <taxon>Asterales</taxon>
        <taxon>Asteraceae</taxon>
        <taxon>Asteroideae</taxon>
        <taxon>Anthemideae</taxon>
        <taxon>Anthemidinae</taxon>
        <taxon>Tanacetum</taxon>
    </lineage>
</organism>
<protein>
    <submittedName>
        <fullName evidence="1">Uncharacterized protein</fullName>
    </submittedName>
</protein>
<reference evidence="1" key="1">
    <citation type="journal article" date="2019" name="Sci. Rep.">
        <title>Draft genome of Tanacetum cinerariifolium, the natural source of mosquito coil.</title>
        <authorList>
            <person name="Yamashiro T."/>
            <person name="Shiraishi A."/>
            <person name="Satake H."/>
            <person name="Nakayama K."/>
        </authorList>
    </citation>
    <scope>NUCLEOTIDE SEQUENCE</scope>
</reference>
<comment type="caution">
    <text evidence="1">The sequence shown here is derived from an EMBL/GenBank/DDBJ whole genome shotgun (WGS) entry which is preliminary data.</text>
</comment>
<proteinExistence type="predicted"/>
<dbReference type="EMBL" id="BKCJ010061775">
    <property type="protein sequence ID" value="GEW51790.1"/>
    <property type="molecule type" value="Genomic_DNA"/>
</dbReference>
<gene>
    <name evidence="1" type="ORF">Tci_223766</name>
</gene>
<name>A0A699GVU0_TANCI</name>
<sequence length="168" mass="18714">MDDEPMWATNCVVALTPGSTITSPETANEFAIKVYAYEVCASEVCDVFLRFVTLRRMILKLGDPDSEVPVAETFHEQTDEELSEKEVKQMEADDQAIQFILMGLPEGIYAAVDSWIQLQAEEFNFMAVVRDLEEIKEVNGNCILMANLEQASTLGTQTDSTPVYDSDG</sequence>
<evidence type="ECO:0000313" key="1">
    <source>
        <dbReference type="EMBL" id="GEW51790.1"/>
    </source>
</evidence>
<accession>A0A699GVU0</accession>
<dbReference type="AlphaFoldDB" id="A0A699GVU0"/>